<evidence type="ECO:0000313" key="4">
    <source>
        <dbReference type="Proteomes" id="UP000318521"/>
    </source>
</evidence>
<dbReference type="PANTHER" id="PTHR45947">
    <property type="entry name" value="SULFOQUINOVOSYL TRANSFERASE SQD2"/>
    <property type="match status" value="1"/>
</dbReference>
<evidence type="ECO:0000259" key="2">
    <source>
        <dbReference type="Pfam" id="PF13439"/>
    </source>
</evidence>
<gene>
    <name evidence="3" type="ORF">FN960_02995</name>
</gene>
<dbReference type="InterPro" id="IPR001296">
    <property type="entry name" value="Glyco_trans_1"/>
</dbReference>
<evidence type="ECO:0000259" key="1">
    <source>
        <dbReference type="Pfam" id="PF00534"/>
    </source>
</evidence>
<proteinExistence type="predicted"/>
<sequence length="388" mass="44595">MNLLLVWHAGGISSYTKRVEELSRNFHQVLLIIPEEWKEGGKVIKGSYAKISDNCEIKTIKTYLNIHASTYLFNMKKLNQYVKDFKPNIIHIHEEPWCLSAYQVIFSTRLLKNPHIIIDSAVINDKKKPIPFNLIEKKVYKNSSLFFARNQKVKESLEARGCISPIYLLPNGVDTELFKEIDYKSNKLKDTELSAFINESMVLAYVGRMIEEKGIYDFVQAAKILVNKYKVDCKFVMIGSGDELSEIKDLIAELEMEEHFYVNDKISSSTVPDLMNLINILVLPSRTQSNWEEQFGRVLVEAMCCRKVVIGSSSGAIPDVISNDNCIFKEGEEEELAFIANRLIKDSDLYKSIADDNYHKAVNAYSWRYLAEYYKTTLSKEGIDDHIH</sequence>
<dbReference type="PANTHER" id="PTHR45947:SF3">
    <property type="entry name" value="SULFOQUINOVOSYL TRANSFERASE SQD2"/>
    <property type="match status" value="1"/>
</dbReference>
<dbReference type="Pfam" id="PF00534">
    <property type="entry name" value="Glycos_transf_1"/>
    <property type="match status" value="1"/>
</dbReference>
<dbReference type="InterPro" id="IPR028098">
    <property type="entry name" value="Glyco_trans_4-like_N"/>
</dbReference>
<feature type="domain" description="Glycosyltransferase subfamily 4-like N-terminal" evidence="2">
    <location>
        <begin position="10"/>
        <end position="176"/>
    </location>
</feature>
<dbReference type="InterPro" id="IPR050194">
    <property type="entry name" value="Glycosyltransferase_grp1"/>
</dbReference>
<accession>A0A554A4D7</accession>
<dbReference type="Pfam" id="PF13439">
    <property type="entry name" value="Glyco_transf_4"/>
    <property type="match status" value="1"/>
</dbReference>
<reference evidence="3 4" key="1">
    <citation type="submission" date="2019-07" db="EMBL/GenBank/DDBJ databases">
        <authorList>
            <person name="Park Y.J."/>
            <person name="Jeong S.E."/>
            <person name="Jung H.S."/>
        </authorList>
    </citation>
    <scope>NUCLEOTIDE SEQUENCE [LARGE SCALE GENOMIC DNA]</scope>
    <source>
        <strain evidence="4">P16(2019)</strain>
    </source>
</reference>
<dbReference type="RefSeq" id="WP_143846879.1">
    <property type="nucleotide sequence ID" value="NZ_VLXZ01000001.1"/>
</dbReference>
<protein>
    <submittedName>
        <fullName evidence="3">Glycosyltransferase family 4 protein</fullName>
    </submittedName>
</protein>
<keyword evidence="3" id="KW-0808">Transferase</keyword>
<dbReference type="OrthoDB" id="9797829at2"/>
<feature type="domain" description="Glycosyl transferase family 1" evidence="1">
    <location>
        <begin position="198"/>
        <end position="355"/>
    </location>
</feature>
<dbReference type="AlphaFoldDB" id="A0A554A4D7"/>
<comment type="caution">
    <text evidence="3">The sequence shown here is derived from an EMBL/GenBank/DDBJ whole genome shotgun (WGS) entry which is preliminary data.</text>
</comment>
<dbReference type="Proteomes" id="UP000318521">
    <property type="component" value="Unassembled WGS sequence"/>
</dbReference>
<keyword evidence="4" id="KW-1185">Reference proteome</keyword>
<dbReference type="Gene3D" id="3.40.50.2000">
    <property type="entry name" value="Glycogen Phosphorylase B"/>
    <property type="match status" value="2"/>
</dbReference>
<dbReference type="SUPFAM" id="SSF53756">
    <property type="entry name" value="UDP-Glycosyltransferase/glycogen phosphorylase"/>
    <property type="match status" value="1"/>
</dbReference>
<evidence type="ECO:0000313" key="3">
    <source>
        <dbReference type="EMBL" id="TSB48535.1"/>
    </source>
</evidence>
<name>A0A554A4D7_9BACI</name>
<dbReference type="CDD" id="cd03801">
    <property type="entry name" value="GT4_PimA-like"/>
    <property type="match status" value="1"/>
</dbReference>
<dbReference type="EMBL" id="VLXZ01000001">
    <property type="protein sequence ID" value="TSB48535.1"/>
    <property type="molecule type" value="Genomic_DNA"/>
</dbReference>
<organism evidence="3 4">
    <name type="scientific">Alkalicoccobacillus porphyridii</name>
    <dbReference type="NCBI Taxonomy" id="2597270"/>
    <lineage>
        <taxon>Bacteria</taxon>
        <taxon>Bacillati</taxon>
        <taxon>Bacillota</taxon>
        <taxon>Bacilli</taxon>
        <taxon>Bacillales</taxon>
        <taxon>Bacillaceae</taxon>
        <taxon>Alkalicoccobacillus</taxon>
    </lineage>
</organism>
<dbReference type="GO" id="GO:0016757">
    <property type="term" value="F:glycosyltransferase activity"/>
    <property type="evidence" value="ECO:0007669"/>
    <property type="project" value="InterPro"/>
</dbReference>